<reference evidence="2" key="1">
    <citation type="submission" date="2021-08" db="EMBL/GenBank/DDBJ databases">
        <title>Chromosome-Level Trichoderma cornu-damae using Hi-C Data.</title>
        <authorList>
            <person name="Kim C.S."/>
        </authorList>
    </citation>
    <scope>NUCLEOTIDE SEQUENCE</scope>
    <source>
        <strain evidence="2">KA19-0412C</strain>
    </source>
</reference>
<dbReference type="EMBL" id="JAIWOZ010000002">
    <property type="protein sequence ID" value="KAH6608478.1"/>
    <property type="molecule type" value="Genomic_DNA"/>
</dbReference>
<evidence type="ECO:0000256" key="1">
    <source>
        <dbReference type="SAM" id="MobiDB-lite"/>
    </source>
</evidence>
<evidence type="ECO:0000313" key="2">
    <source>
        <dbReference type="EMBL" id="KAH6608478.1"/>
    </source>
</evidence>
<keyword evidence="3" id="KW-1185">Reference proteome</keyword>
<feature type="compositionally biased region" description="Basic and acidic residues" evidence="1">
    <location>
        <begin position="213"/>
        <end position="224"/>
    </location>
</feature>
<name>A0A9P8QSK9_9HYPO</name>
<protein>
    <submittedName>
        <fullName evidence="2">Nucleotide-binding</fullName>
    </submittedName>
</protein>
<evidence type="ECO:0000313" key="3">
    <source>
        <dbReference type="Proteomes" id="UP000827724"/>
    </source>
</evidence>
<feature type="region of interest" description="Disordered" evidence="1">
    <location>
        <begin position="191"/>
        <end position="225"/>
    </location>
</feature>
<comment type="caution">
    <text evidence="2">The sequence shown here is derived from an EMBL/GenBank/DDBJ whole genome shotgun (WGS) entry which is preliminary data.</text>
</comment>
<dbReference type="OrthoDB" id="4865224at2759"/>
<sequence length="687" mass="76607">MEVRSIDRLVDLDLTPPSHQMVGPVRHEERDYKAASLGSTSQRVTSHALDRLDGCSDRLLITAPMRSQQHEANWPCKKKTHTTLGQHESPENHKKRAKCLEMFQEIQGMLRDQHARLQDILLARASWQPPFLKNSLTQKRLEHMLHELPRDGIAIVTLLLAVHTLGSSLEAVENILGGNITMISGLKSTSGLSLSDSSSSSAQQSPSPGMWDTHTDSAETRDDSSDLLLLDCVTPGTPGLEKNPPAQVGAPDDQAAKAWNVASPGADPFVDTPRRDGPSSEASAAQLGLKFHPDFTRLRGRTLLHVPSPAAGASARPQSRRVVLRNLPPDTTLAHIMRGIRYHGRLISINMLNTAPIFGNETKAVMLDFAHPKAAADFARGVRSSRLAYEAKNGDQYRADAWLIPSPSYAFSALDRECLCRGRSRSLSLKGFPEACIWYFVSAIGLNNVANRVDQLIWHGEFSDFYHYSLQDGKFRVAAGDSSQVEPNDDWPRRGPLKRLAEDELEVRWNRHPYNSYMPRHLRKSAALKGPTPLSPQERVALQHDIQESEVEDSLDGLENHRDTGFRILGSGITLTRRKWDWSMKAEGETKLLLANTLHKPDWAEQWDAYFEARGEINRRTWEQYGMLAKHRREKAAEQGLGPGAVPECGKDCEMGCRDIKAAPVAAAVKEYLDASRLRVVRTWAML</sequence>
<gene>
    <name evidence="2" type="ORF">Trco_001824</name>
</gene>
<dbReference type="Proteomes" id="UP000827724">
    <property type="component" value="Unassembled WGS sequence"/>
</dbReference>
<accession>A0A9P8QSK9</accession>
<organism evidence="2 3">
    <name type="scientific">Trichoderma cornu-damae</name>
    <dbReference type="NCBI Taxonomy" id="654480"/>
    <lineage>
        <taxon>Eukaryota</taxon>
        <taxon>Fungi</taxon>
        <taxon>Dikarya</taxon>
        <taxon>Ascomycota</taxon>
        <taxon>Pezizomycotina</taxon>
        <taxon>Sordariomycetes</taxon>
        <taxon>Hypocreomycetidae</taxon>
        <taxon>Hypocreales</taxon>
        <taxon>Hypocreaceae</taxon>
        <taxon>Trichoderma</taxon>
    </lineage>
</organism>
<proteinExistence type="predicted"/>
<dbReference type="AlphaFoldDB" id="A0A9P8QSK9"/>
<feature type="compositionally biased region" description="Low complexity" evidence="1">
    <location>
        <begin position="191"/>
        <end position="209"/>
    </location>
</feature>